<feature type="signal peptide" evidence="2">
    <location>
        <begin position="1"/>
        <end position="24"/>
    </location>
</feature>
<reference evidence="3 4" key="1">
    <citation type="submission" date="2020-08" db="EMBL/GenBank/DDBJ databases">
        <title>The Agave Microbiome: Exploring the role of microbial communities in plant adaptations to desert environments.</title>
        <authorList>
            <person name="Partida-Martinez L.P."/>
        </authorList>
    </citation>
    <scope>NUCLEOTIDE SEQUENCE [LARGE SCALE GENOMIC DNA]</scope>
    <source>
        <strain evidence="3 4">AS3.13</strain>
    </source>
</reference>
<accession>A0A7X0MP90</accession>
<dbReference type="InterPro" id="IPR024572">
    <property type="entry name" value="RcnB"/>
</dbReference>
<organism evidence="3 4">
    <name type="scientific">Sphingomonas endophytica</name>
    <dbReference type="NCBI Taxonomy" id="869719"/>
    <lineage>
        <taxon>Bacteria</taxon>
        <taxon>Pseudomonadati</taxon>
        <taxon>Pseudomonadota</taxon>
        <taxon>Alphaproteobacteria</taxon>
        <taxon>Sphingomonadales</taxon>
        <taxon>Sphingomonadaceae</taxon>
        <taxon>Sphingomonas</taxon>
    </lineage>
</organism>
<sequence>MRHLVTAALLAATALSGVVASAPAAAQSRAELRRDRQDIRHEQRQLDRARARGDWRDVRAQRADLRDARRDYRADRRDLRQQRQWQRDRREWRADMQRWRSGHRDLYARGGWQAPFRYQSFRTGARIAPTYYGTRYVIADPWRYRLPAAPARARWVRHYDDALLVDQRRGVVLDVVRGFYF</sequence>
<dbReference type="Gene3D" id="3.10.450.160">
    <property type="entry name" value="inner membrane protein cigr"/>
    <property type="match status" value="1"/>
</dbReference>
<keyword evidence="1" id="KW-0175">Coiled coil</keyword>
<evidence type="ECO:0000256" key="2">
    <source>
        <dbReference type="SAM" id="SignalP"/>
    </source>
</evidence>
<evidence type="ECO:0000313" key="3">
    <source>
        <dbReference type="EMBL" id="MBB6504815.1"/>
    </source>
</evidence>
<dbReference type="EMBL" id="JACHBT010000008">
    <property type="protein sequence ID" value="MBB6504815.1"/>
    <property type="molecule type" value="Genomic_DNA"/>
</dbReference>
<gene>
    <name evidence="3" type="ORF">F4693_001792</name>
</gene>
<protein>
    <submittedName>
        <fullName evidence="3">Ni/Co efflux regulator RcnB</fullName>
    </submittedName>
</protein>
<name>A0A7X0MP90_9SPHN</name>
<dbReference type="Pfam" id="PF11776">
    <property type="entry name" value="RcnB"/>
    <property type="match status" value="1"/>
</dbReference>
<feature type="chain" id="PRO_5030546388" evidence="2">
    <location>
        <begin position="25"/>
        <end position="181"/>
    </location>
</feature>
<reference evidence="3 4" key="2">
    <citation type="submission" date="2020-08" db="EMBL/GenBank/DDBJ databases">
        <authorList>
            <person name="Partida-Martinez L."/>
            <person name="Huntemann M."/>
            <person name="Clum A."/>
            <person name="Wang J."/>
            <person name="Palaniappan K."/>
            <person name="Ritter S."/>
            <person name="Chen I.-M."/>
            <person name="Stamatis D."/>
            <person name="Reddy T."/>
            <person name="O'Malley R."/>
            <person name="Daum C."/>
            <person name="Shapiro N."/>
            <person name="Ivanova N."/>
            <person name="Kyrpides N."/>
            <person name="Woyke T."/>
        </authorList>
    </citation>
    <scope>NUCLEOTIDE SEQUENCE [LARGE SCALE GENOMIC DNA]</scope>
    <source>
        <strain evidence="3 4">AS3.13</strain>
    </source>
</reference>
<evidence type="ECO:0000256" key="1">
    <source>
        <dbReference type="SAM" id="Coils"/>
    </source>
</evidence>
<dbReference type="RefSeq" id="WP_184505278.1">
    <property type="nucleotide sequence ID" value="NZ_JACHBT010000008.1"/>
</dbReference>
<evidence type="ECO:0000313" key="4">
    <source>
        <dbReference type="Proteomes" id="UP000522313"/>
    </source>
</evidence>
<feature type="coiled-coil region" evidence="1">
    <location>
        <begin position="29"/>
        <end position="82"/>
    </location>
</feature>
<keyword evidence="2" id="KW-0732">Signal</keyword>
<dbReference type="Proteomes" id="UP000522313">
    <property type="component" value="Unassembled WGS sequence"/>
</dbReference>
<comment type="caution">
    <text evidence="3">The sequence shown here is derived from an EMBL/GenBank/DDBJ whole genome shotgun (WGS) entry which is preliminary data.</text>
</comment>
<dbReference type="AlphaFoldDB" id="A0A7X0MP90"/>
<proteinExistence type="predicted"/>